<reference evidence="2 3" key="1">
    <citation type="submission" date="2024-07" db="EMBL/GenBank/DDBJ databases">
        <title>Section-level genome sequencing and comparative genomics of Aspergillus sections Usti and Cavernicolus.</title>
        <authorList>
            <consortium name="Lawrence Berkeley National Laboratory"/>
            <person name="Nybo J.L."/>
            <person name="Vesth T.C."/>
            <person name="Theobald S."/>
            <person name="Frisvad J.C."/>
            <person name="Larsen T.O."/>
            <person name="Kjaerboelling I."/>
            <person name="Rothschild-Mancinelli K."/>
            <person name="Lyhne E.K."/>
            <person name="Kogle M.E."/>
            <person name="Barry K."/>
            <person name="Clum A."/>
            <person name="Na H."/>
            <person name="Ledsgaard L."/>
            <person name="Lin J."/>
            <person name="Lipzen A."/>
            <person name="Kuo A."/>
            <person name="Riley R."/>
            <person name="Mondo S."/>
            <person name="Labutti K."/>
            <person name="Haridas S."/>
            <person name="Pangalinan J."/>
            <person name="Salamov A.A."/>
            <person name="Simmons B.A."/>
            <person name="Magnuson J.K."/>
            <person name="Chen J."/>
            <person name="Drula E."/>
            <person name="Henrissat B."/>
            <person name="Wiebenga A."/>
            <person name="Lubbers R.J."/>
            <person name="Gomes A.C."/>
            <person name="Makela M.R."/>
            <person name="Stajich J."/>
            <person name="Grigoriev I.V."/>
            <person name="Mortensen U.H."/>
            <person name="De Vries R.P."/>
            <person name="Baker S.E."/>
            <person name="Andersen M.R."/>
        </authorList>
    </citation>
    <scope>NUCLEOTIDE SEQUENCE [LARGE SCALE GENOMIC DNA]</scope>
    <source>
        <strain evidence="2 3">CBS 588.65</strain>
    </source>
</reference>
<dbReference type="PANTHER" id="PTHR42080">
    <property type="entry name" value="SRR1 DOMAIN-CONTAINING PROTEIN"/>
    <property type="match status" value="1"/>
</dbReference>
<evidence type="ECO:0000313" key="3">
    <source>
        <dbReference type="Proteomes" id="UP001610334"/>
    </source>
</evidence>
<protein>
    <recommendedName>
        <fullName evidence="1">SRR1-like domain-containing protein</fullName>
    </recommendedName>
</protein>
<dbReference type="EMBL" id="JBFXLT010000232">
    <property type="protein sequence ID" value="KAL2801864.1"/>
    <property type="molecule type" value="Genomic_DNA"/>
</dbReference>
<dbReference type="Pfam" id="PF07985">
    <property type="entry name" value="SRR1"/>
    <property type="match status" value="1"/>
</dbReference>
<sequence length="331" mass="37764">MSGTEEDERRNEEDLTEAVASVRRLYDSSAPFFTKNRIREAYESLQESKKSGKRVHVRRLDGKLESFKIHHDRVSHVPQDGSEWIERPSVYYLSLQSLLDETRIGATTSPYSNIRIVHYRERRNKLDGQPSQPEVAASLQRAIVSWRDSQSWAQMRSALGRFQLGKVKKIVAFALGSLQTFSDEMKRANRSAFQHAFLITLRDYLLSYTTQGDSEAKCYAQDPAYTEHDTAVLQSQGITIVPDPEGFLEVNQETVVISISPNIPVRQVVLEISRPILVIWDSIEGDGFGGLPMTDPDSPRLQKWITEHYETVGSLSELDYFGDVSVYVRRF</sequence>
<dbReference type="InterPro" id="IPR012942">
    <property type="entry name" value="SRR1-like"/>
</dbReference>
<feature type="domain" description="SRR1-like" evidence="1">
    <location>
        <begin position="164"/>
        <end position="287"/>
    </location>
</feature>
<evidence type="ECO:0000313" key="2">
    <source>
        <dbReference type="EMBL" id="KAL2801864.1"/>
    </source>
</evidence>
<accession>A0ABR4GS12</accession>
<name>A0ABR4GS12_9EURO</name>
<dbReference type="PANTHER" id="PTHR42080:SF3">
    <property type="entry name" value="SRR1-LIKE DOMAIN-CONTAINING PROTEIN"/>
    <property type="match status" value="1"/>
</dbReference>
<gene>
    <name evidence="2" type="ORF">BJX63DRAFT_438408</name>
</gene>
<dbReference type="Proteomes" id="UP001610334">
    <property type="component" value="Unassembled WGS sequence"/>
</dbReference>
<organism evidence="2 3">
    <name type="scientific">Aspergillus granulosus</name>
    <dbReference type="NCBI Taxonomy" id="176169"/>
    <lineage>
        <taxon>Eukaryota</taxon>
        <taxon>Fungi</taxon>
        <taxon>Dikarya</taxon>
        <taxon>Ascomycota</taxon>
        <taxon>Pezizomycotina</taxon>
        <taxon>Eurotiomycetes</taxon>
        <taxon>Eurotiomycetidae</taxon>
        <taxon>Eurotiales</taxon>
        <taxon>Aspergillaceae</taxon>
        <taxon>Aspergillus</taxon>
        <taxon>Aspergillus subgen. Nidulantes</taxon>
    </lineage>
</organism>
<comment type="caution">
    <text evidence="2">The sequence shown here is derived from an EMBL/GenBank/DDBJ whole genome shotgun (WGS) entry which is preliminary data.</text>
</comment>
<proteinExistence type="predicted"/>
<keyword evidence="3" id="KW-1185">Reference proteome</keyword>
<evidence type="ECO:0000259" key="1">
    <source>
        <dbReference type="Pfam" id="PF07985"/>
    </source>
</evidence>